<organism evidence="6 7">
    <name type="scientific">Colletotrichum tofieldiae</name>
    <dbReference type="NCBI Taxonomy" id="708197"/>
    <lineage>
        <taxon>Eukaryota</taxon>
        <taxon>Fungi</taxon>
        <taxon>Dikarya</taxon>
        <taxon>Ascomycota</taxon>
        <taxon>Pezizomycotina</taxon>
        <taxon>Sordariomycetes</taxon>
        <taxon>Hypocreomycetidae</taxon>
        <taxon>Glomerellales</taxon>
        <taxon>Glomerellaceae</taxon>
        <taxon>Colletotrichum</taxon>
        <taxon>Colletotrichum spaethianum species complex</taxon>
    </lineage>
</organism>
<feature type="binding site" evidence="3">
    <location>
        <position position="82"/>
    </location>
    <ligand>
        <name>glutathione</name>
        <dbReference type="ChEBI" id="CHEBI:57925"/>
    </ligand>
</feature>
<dbReference type="Gene3D" id="1.20.1050.10">
    <property type="match status" value="1"/>
</dbReference>
<dbReference type="InterPro" id="IPR047047">
    <property type="entry name" value="GST_Omega-like_C"/>
</dbReference>
<dbReference type="EMBL" id="LFIV01000257">
    <property type="protein sequence ID" value="KZL64740.1"/>
    <property type="molecule type" value="Genomic_DNA"/>
</dbReference>
<feature type="non-terminal residue" evidence="6">
    <location>
        <position position="1"/>
    </location>
</feature>
<keyword evidence="7" id="KW-1185">Reference proteome</keyword>
<evidence type="ECO:0000313" key="7">
    <source>
        <dbReference type="Proteomes" id="UP000076552"/>
    </source>
</evidence>
<gene>
    <name evidence="6" type="ORF">CT0861_06265</name>
</gene>
<dbReference type="InterPro" id="IPR016639">
    <property type="entry name" value="GST_Omega/GSH"/>
</dbReference>
<dbReference type="Gene3D" id="3.40.30.10">
    <property type="entry name" value="Glutaredoxin"/>
    <property type="match status" value="1"/>
</dbReference>
<feature type="binding site" evidence="3">
    <location>
        <begin position="124"/>
        <end position="127"/>
    </location>
    <ligand>
        <name>glutathione</name>
        <dbReference type="ChEBI" id="CHEBI:57925"/>
    </ligand>
</feature>
<dbReference type="PROSITE" id="PS50405">
    <property type="entry name" value="GST_CTER"/>
    <property type="match status" value="1"/>
</dbReference>
<dbReference type="InterPro" id="IPR004045">
    <property type="entry name" value="Glutathione_S-Trfase_N"/>
</dbReference>
<feature type="active site" description="Proton donor/acceptor" evidence="2">
    <location>
        <position position="177"/>
    </location>
</feature>
<dbReference type="PANTHER" id="PTHR32419">
    <property type="entry name" value="GLUTATHIONYL-HYDROQUINONE REDUCTASE"/>
    <property type="match status" value="1"/>
</dbReference>
<evidence type="ECO:0000259" key="5">
    <source>
        <dbReference type="PROSITE" id="PS50405"/>
    </source>
</evidence>
<proteinExistence type="inferred from homology"/>
<dbReference type="Proteomes" id="UP000076552">
    <property type="component" value="Unassembled WGS sequence"/>
</dbReference>
<accession>A0A166MK90</accession>
<dbReference type="STRING" id="708197.A0A166MK90"/>
<comment type="similarity">
    <text evidence="1">Belongs to the GST superfamily.</text>
</comment>
<sequence>VTADWQKVVDSSGEFKRRQSSFRSWISKDLGAHFPPEKDRYHLYVSYACPWAHRALITRKLKGLESIITFSSVHWDLDSNGWRFVRRDENVPGEFTLPDPIPGHEDFTHLRQIYFESDPEYEGRFTVPILYDKKTKTIFDDLLPTKHREVHLYPESLRTQIDEANVWIYDDINNGVYKSGFATTQEAHERNVLSLFKALDKAEAHLAAQQDGPYYSGEHLTEIDIRLYPTIIRFDPVYVQHFKCNIRDIRSGYPYLHKWMRNLYWSHDAFRDTTEFNHIKWHYTKSHTHINPFSIAPVGPLPHILALDEEVRAVSAMQSN</sequence>
<dbReference type="InterPro" id="IPR040079">
    <property type="entry name" value="Glutathione_S-Trfase"/>
</dbReference>
<dbReference type="PIRSF" id="PIRSF015753">
    <property type="entry name" value="GST"/>
    <property type="match status" value="1"/>
</dbReference>
<dbReference type="CDD" id="cd03190">
    <property type="entry name" value="GST_C_Omega_like"/>
    <property type="match status" value="1"/>
</dbReference>
<dbReference type="SUPFAM" id="SSF47616">
    <property type="entry name" value="GST C-terminal domain-like"/>
    <property type="match status" value="1"/>
</dbReference>
<dbReference type="Pfam" id="PF13409">
    <property type="entry name" value="GST_N_2"/>
    <property type="match status" value="1"/>
</dbReference>
<dbReference type="SUPFAM" id="SSF52833">
    <property type="entry name" value="Thioredoxin-like"/>
    <property type="match status" value="1"/>
</dbReference>
<dbReference type="InterPro" id="IPR036249">
    <property type="entry name" value="Thioredoxin-like_sf"/>
</dbReference>
<evidence type="ECO:0000256" key="4">
    <source>
        <dbReference type="PIRSR" id="PIRSR015753-3"/>
    </source>
</evidence>
<dbReference type="SFLD" id="SFLDG01148">
    <property type="entry name" value="Xi_(cytGST)"/>
    <property type="match status" value="1"/>
</dbReference>
<reference evidence="6 7" key="1">
    <citation type="submission" date="2015-06" db="EMBL/GenBank/DDBJ databases">
        <title>Survival trade-offs in plant roots during colonization by closely related pathogenic and mutualistic fungi.</title>
        <authorList>
            <person name="Hacquard S."/>
            <person name="Kracher B."/>
            <person name="Hiruma K."/>
            <person name="Weinman A."/>
            <person name="Muench P."/>
            <person name="Garrido Oter R."/>
            <person name="Ver Loren van Themaat E."/>
            <person name="Dallerey J.-F."/>
            <person name="Damm U."/>
            <person name="Henrissat B."/>
            <person name="Lespinet O."/>
            <person name="Thon M."/>
            <person name="Kemen E."/>
            <person name="McHardy A.C."/>
            <person name="Schulze-Lefert P."/>
            <person name="O'Connell R.J."/>
        </authorList>
    </citation>
    <scope>NUCLEOTIDE SEQUENCE [LARGE SCALE GENOMIC DNA]</scope>
    <source>
        <strain evidence="6 7">0861</strain>
    </source>
</reference>
<feature type="active site" description="Nucleophile" evidence="2">
    <location>
        <position position="49"/>
    </location>
</feature>
<dbReference type="SFLD" id="SFLDG01206">
    <property type="entry name" value="Xi.1"/>
    <property type="match status" value="1"/>
</dbReference>
<dbReference type="GO" id="GO:0004364">
    <property type="term" value="F:glutathione transferase activity"/>
    <property type="evidence" value="ECO:0007669"/>
    <property type="project" value="InterPro"/>
</dbReference>
<comment type="caution">
    <text evidence="6">The sequence shown here is derived from an EMBL/GenBank/DDBJ whole genome shotgun (WGS) entry which is preliminary data.</text>
</comment>
<evidence type="ECO:0000256" key="2">
    <source>
        <dbReference type="PIRSR" id="PIRSR015753-1"/>
    </source>
</evidence>
<feature type="domain" description="GST C-terminal" evidence="5">
    <location>
        <begin position="154"/>
        <end position="283"/>
    </location>
</feature>
<dbReference type="InterPro" id="IPR010987">
    <property type="entry name" value="Glutathione-S-Trfase_C-like"/>
</dbReference>
<name>A0A166MK90_9PEZI</name>
<evidence type="ECO:0000256" key="1">
    <source>
        <dbReference type="ARBA" id="ARBA00007409"/>
    </source>
</evidence>
<evidence type="ECO:0000256" key="3">
    <source>
        <dbReference type="PIRSR" id="PIRSR015753-2"/>
    </source>
</evidence>
<feature type="site" description="Lowers pKa of active site Cys" evidence="4">
    <location>
        <position position="238"/>
    </location>
</feature>
<protein>
    <submittedName>
        <fullName evidence="6">Glutathione S-transferase</fullName>
    </submittedName>
</protein>
<keyword evidence="6" id="KW-0808">Transferase</keyword>
<dbReference type="AlphaFoldDB" id="A0A166MK90"/>
<dbReference type="Pfam" id="PF13410">
    <property type="entry name" value="GST_C_2"/>
    <property type="match status" value="1"/>
</dbReference>
<feature type="site" description="Lowers pKa of active site Cys" evidence="4">
    <location>
        <position position="283"/>
    </location>
</feature>
<dbReference type="GO" id="GO:0005737">
    <property type="term" value="C:cytoplasm"/>
    <property type="evidence" value="ECO:0007669"/>
    <property type="project" value="TreeGrafter"/>
</dbReference>
<evidence type="ECO:0000313" key="6">
    <source>
        <dbReference type="EMBL" id="KZL64740.1"/>
    </source>
</evidence>
<dbReference type="SFLD" id="SFLDS00019">
    <property type="entry name" value="Glutathione_Transferase_(cytos"/>
    <property type="match status" value="1"/>
</dbReference>
<dbReference type="PANTHER" id="PTHR32419:SF6">
    <property type="entry name" value="GLUTATHIONE S-TRANSFERASE OMEGA-LIKE 1-RELATED"/>
    <property type="match status" value="1"/>
</dbReference>
<dbReference type="InterPro" id="IPR036282">
    <property type="entry name" value="Glutathione-S-Trfase_C_sf"/>
</dbReference>